<dbReference type="Proteomes" id="UP000076998">
    <property type="component" value="Unassembled WGS sequence"/>
</dbReference>
<evidence type="ECO:0000313" key="3">
    <source>
        <dbReference type="Proteomes" id="UP000076998"/>
    </source>
</evidence>
<dbReference type="EMBL" id="LSTV01000002">
    <property type="protein sequence ID" value="OAH50306.1"/>
    <property type="molecule type" value="Genomic_DNA"/>
</dbReference>
<organism evidence="2 3">
    <name type="scientific">Microbacterium oleivorans</name>
    <dbReference type="NCBI Taxonomy" id="273677"/>
    <lineage>
        <taxon>Bacteria</taxon>
        <taxon>Bacillati</taxon>
        <taxon>Actinomycetota</taxon>
        <taxon>Actinomycetes</taxon>
        <taxon>Micrococcales</taxon>
        <taxon>Microbacteriaceae</taxon>
        <taxon>Microbacterium</taxon>
    </lineage>
</organism>
<evidence type="ECO:0000313" key="2">
    <source>
        <dbReference type="EMBL" id="OAH50306.1"/>
    </source>
</evidence>
<comment type="caution">
    <text evidence="2">The sequence shown here is derived from an EMBL/GenBank/DDBJ whole genome shotgun (WGS) entry which is preliminary data.</text>
</comment>
<keyword evidence="1" id="KW-1133">Transmembrane helix</keyword>
<keyword evidence="1" id="KW-0812">Transmembrane</keyword>
<dbReference type="AlphaFoldDB" id="A0A177KB96"/>
<gene>
    <name evidence="2" type="ORF">AYL44_07530</name>
</gene>
<protein>
    <submittedName>
        <fullName evidence="2">Uncharacterized protein</fullName>
    </submittedName>
</protein>
<dbReference type="RefSeq" id="WP_064002671.1">
    <property type="nucleotide sequence ID" value="NZ_LSTV01000002.1"/>
</dbReference>
<reference evidence="2 3" key="1">
    <citation type="submission" date="2016-02" db="EMBL/GenBank/DDBJ databases">
        <authorList>
            <person name="Wen L."/>
            <person name="He K."/>
            <person name="Yang H."/>
        </authorList>
    </citation>
    <scope>NUCLEOTIDE SEQUENCE [LARGE SCALE GENOMIC DNA]</scope>
    <source>
        <strain evidence="2 3">CD11_3</strain>
    </source>
</reference>
<accession>A0A177KB96</accession>
<name>A0A177KB96_9MICO</name>
<proteinExistence type="predicted"/>
<evidence type="ECO:0000256" key="1">
    <source>
        <dbReference type="SAM" id="Phobius"/>
    </source>
</evidence>
<feature type="transmembrane region" description="Helical" evidence="1">
    <location>
        <begin position="12"/>
        <end position="39"/>
    </location>
</feature>
<sequence length="59" mass="6270">MYENENASGNRRALIVTVIVVIALIATVWLVVMTGALALMLDPEVEGLRAIGRCDSSGP</sequence>
<keyword evidence="1" id="KW-0472">Membrane</keyword>